<name>A0A6A5KF74_9PLEO</name>
<gene>
    <name evidence="1" type="ORF">BDW02DRAFT_570322</name>
</gene>
<organism evidence="1 2">
    <name type="scientific">Decorospora gaudefroyi</name>
    <dbReference type="NCBI Taxonomy" id="184978"/>
    <lineage>
        <taxon>Eukaryota</taxon>
        <taxon>Fungi</taxon>
        <taxon>Dikarya</taxon>
        <taxon>Ascomycota</taxon>
        <taxon>Pezizomycotina</taxon>
        <taxon>Dothideomycetes</taxon>
        <taxon>Pleosporomycetidae</taxon>
        <taxon>Pleosporales</taxon>
        <taxon>Pleosporineae</taxon>
        <taxon>Pleosporaceae</taxon>
        <taxon>Decorospora</taxon>
    </lineage>
</organism>
<reference evidence="1" key="1">
    <citation type="submission" date="2020-01" db="EMBL/GenBank/DDBJ databases">
        <authorList>
            <consortium name="DOE Joint Genome Institute"/>
            <person name="Haridas S."/>
            <person name="Albert R."/>
            <person name="Binder M."/>
            <person name="Bloem J."/>
            <person name="Labutti K."/>
            <person name="Salamov A."/>
            <person name="Andreopoulos B."/>
            <person name="Baker S.E."/>
            <person name="Barry K."/>
            <person name="Bills G."/>
            <person name="Bluhm B.H."/>
            <person name="Cannon C."/>
            <person name="Castanera R."/>
            <person name="Culley D.E."/>
            <person name="Daum C."/>
            <person name="Ezra D."/>
            <person name="Gonzalez J.B."/>
            <person name="Henrissat B."/>
            <person name="Kuo A."/>
            <person name="Liang C."/>
            <person name="Lipzen A."/>
            <person name="Lutzoni F."/>
            <person name="Magnuson J."/>
            <person name="Mondo S."/>
            <person name="Nolan M."/>
            <person name="Ohm R."/>
            <person name="Pangilinan J."/>
            <person name="Park H.-J."/>
            <person name="Ramirez L."/>
            <person name="Alfaro M."/>
            <person name="Sun H."/>
            <person name="Tritt A."/>
            <person name="Yoshinaga Y."/>
            <person name="Zwiers L.-H."/>
            <person name="Turgeon B.G."/>
            <person name="Goodwin S.B."/>
            <person name="Spatafora J.W."/>
            <person name="Crous P.W."/>
            <person name="Grigoriev I.V."/>
        </authorList>
    </citation>
    <scope>NUCLEOTIDE SEQUENCE</scope>
    <source>
        <strain evidence="1">P77</strain>
    </source>
</reference>
<evidence type="ECO:0000313" key="2">
    <source>
        <dbReference type="Proteomes" id="UP000800040"/>
    </source>
</evidence>
<dbReference type="Proteomes" id="UP000800040">
    <property type="component" value="Unassembled WGS sequence"/>
</dbReference>
<sequence>PIKVYLVSLMKPEELLEDRLVFSPALEELSNKTYPIHLQLYKKTALVPPGFESYAKDLPIGTGRPQQSRTLIAESAATCADATEARRSLAQSLLSDRRTVSDTLDRFNVLASLHRTPTAALQSFQRAMAHMTCVDDVEWEERSMQLRGYLDYGSRGEGVDETCTLEARLEAYLLEVGRRPLKGWETTVSLVLAMKEVDRRGDAEVYADAVSFLGRAYVELKGA</sequence>
<protein>
    <submittedName>
        <fullName evidence="1">Uncharacterized protein</fullName>
    </submittedName>
</protein>
<feature type="non-terminal residue" evidence="1">
    <location>
        <position position="1"/>
    </location>
</feature>
<accession>A0A6A5KF74</accession>
<keyword evidence="2" id="KW-1185">Reference proteome</keyword>
<proteinExistence type="predicted"/>
<dbReference type="OrthoDB" id="3800663at2759"/>
<dbReference type="AlphaFoldDB" id="A0A6A5KF74"/>
<dbReference type="EMBL" id="ML975324">
    <property type="protein sequence ID" value="KAF1833134.1"/>
    <property type="molecule type" value="Genomic_DNA"/>
</dbReference>
<evidence type="ECO:0000313" key="1">
    <source>
        <dbReference type="EMBL" id="KAF1833134.1"/>
    </source>
</evidence>